<evidence type="ECO:0000313" key="3">
    <source>
        <dbReference type="EMBL" id="KAK0671297.1"/>
    </source>
</evidence>
<keyword evidence="4" id="KW-1185">Reference proteome</keyword>
<organism evidence="3 4">
    <name type="scientific">Cercophora samala</name>
    <dbReference type="NCBI Taxonomy" id="330535"/>
    <lineage>
        <taxon>Eukaryota</taxon>
        <taxon>Fungi</taxon>
        <taxon>Dikarya</taxon>
        <taxon>Ascomycota</taxon>
        <taxon>Pezizomycotina</taxon>
        <taxon>Sordariomycetes</taxon>
        <taxon>Sordariomycetidae</taxon>
        <taxon>Sordariales</taxon>
        <taxon>Lasiosphaeriaceae</taxon>
        <taxon>Cercophora</taxon>
    </lineage>
</organism>
<dbReference type="Gene3D" id="2.60.120.260">
    <property type="entry name" value="Galactose-binding domain-like"/>
    <property type="match status" value="1"/>
</dbReference>
<dbReference type="AlphaFoldDB" id="A0AA40DEI9"/>
<gene>
    <name evidence="3" type="ORF">QBC41DRAFT_386411</name>
</gene>
<sequence>MYLSSALVGGLLLAGVATAGPARGVSNKNVKRGDDGACHEDNVYRCFVQSVDAASAFCTDVLQATDTTTITPTVCLDAISISPAEATSACSCIGITTVTASTVTSYVSATEPATLIEPTETESSSEPTNTEISLEPTVETETSVPTDITTVDETTAPTSTDCPAATTIVSTITQVEVQTAIHTASQDVATVTEIQTATLPPVVETVTETAVAETTLVSTITEVVTETQTHVQTDTHLQTDTHFHTESHFHTDTELHTETQTQTLTETETLTQTQTEVETQTRTQTEVRTSTQVSSFTSTVTATASASASACPTGAVVAPIKNGNFEGNHLRGWETLATTGSGGRPSIATTSSHNTPQGRHFLDLYTSYHSLPTGPSSLTYGQNITCVAGVEYRLYYDSKMSSTVKSAIRWSVKVGSTTMHTGNGASFDWTQRSSTFDCHDNPTRNVLKLQVSSTASGSANMSFDNFVVVPVTVET</sequence>
<evidence type="ECO:0000256" key="2">
    <source>
        <dbReference type="SAM" id="SignalP"/>
    </source>
</evidence>
<feature type="region of interest" description="Disordered" evidence="1">
    <location>
        <begin position="117"/>
        <end position="144"/>
    </location>
</feature>
<protein>
    <submittedName>
        <fullName evidence="3">Uncharacterized protein</fullName>
    </submittedName>
</protein>
<feature type="region of interest" description="Disordered" evidence="1">
    <location>
        <begin position="269"/>
        <end position="288"/>
    </location>
</feature>
<feature type="chain" id="PRO_5041329149" evidence="2">
    <location>
        <begin position="20"/>
        <end position="475"/>
    </location>
</feature>
<keyword evidence="2" id="KW-0732">Signal</keyword>
<comment type="caution">
    <text evidence="3">The sequence shown here is derived from an EMBL/GenBank/DDBJ whole genome shotgun (WGS) entry which is preliminary data.</text>
</comment>
<proteinExistence type="predicted"/>
<evidence type="ECO:0000313" key="4">
    <source>
        <dbReference type="Proteomes" id="UP001174997"/>
    </source>
</evidence>
<dbReference type="Proteomes" id="UP001174997">
    <property type="component" value="Unassembled WGS sequence"/>
</dbReference>
<feature type="signal peptide" evidence="2">
    <location>
        <begin position="1"/>
        <end position="19"/>
    </location>
</feature>
<name>A0AA40DEI9_9PEZI</name>
<accession>A0AA40DEI9</accession>
<dbReference type="EMBL" id="JAULSY010000022">
    <property type="protein sequence ID" value="KAK0671297.1"/>
    <property type="molecule type" value="Genomic_DNA"/>
</dbReference>
<reference evidence="3" key="1">
    <citation type="submission" date="2023-06" db="EMBL/GenBank/DDBJ databases">
        <title>Genome-scale phylogeny and comparative genomics of the fungal order Sordariales.</title>
        <authorList>
            <consortium name="Lawrence Berkeley National Laboratory"/>
            <person name="Hensen N."/>
            <person name="Bonometti L."/>
            <person name="Westerberg I."/>
            <person name="Brannstrom I.O."/>
            <person name="Guillou S."/>
            <person name="Cros-Aarteil S."/>
            <person name="Calhoun S."/>
            <person name="Haridas S."/>
            <person name="Kuo A."/>
            <person name="Mondo S."/>
            <person name="Pangilinan J."/>
            <person name="Riley R."/>
            <person name="Labutti K."/>
            <person name="Andreopoulos B."/>
            <person name="Lipzen A."/>
            <person name="Chen C."/>
            <person name="Yanf M."/>
            <person name="Daum C."/>
            <person name="Ng V."/>
            <person name="Clum A."/>
            <person name="Steindorff A."/>
            <person name="Ohm R."/>
            <person name="Martin F."/>
            <person name="Silar P."/>
            <person name="Natvig D."/>
            <person name="Lalanne C."/>
            <person name="Gautier V."/>
            <person name="Ament-Velasquez S.L."/>
            <person name="Kruys A."/>
            <person name="Hutchinson M.I."/>
            <person name="Powell A.J."/>
            <person name="Barry K."/>
            <person name="Miller A.N."/>
            <person name="Grigoriev I.V."/>
            <person name="Debuchy R."/>
            <person name="Gladieux P."/>
            <person name="Thoren M.H."/>
            <person name="Johannesson H."/>
        </authorList>
    </citation>
    <scope>NUCLEOTIDE SEQUENCE</scope>
    <source>
        <strain evidence="3">CBS 307.81</strain>
    </source>
</reference>
<evidence type="ECO:0000256" key="1">
    <source>
        <dbReference type="SAM" id="MobiDB-lite"/>
    </source>
</evidence>